<evidence type="ECO:0000256" key="2">
    <source>
        <dbReference type="ARBA" id="ARBA00022448"/>
    </source>
</evidence>
<dbReference type="FunFam" id="1.10.110.10:FF:000002">
    <property type="entry name" value="Non-specific lipid-transfer protein"/>
    <property type="match status" value="1"/>
</dbReference>
<dbReference type="GO" id="GO:0008289">
    <property type="term" value="F:lipid binding"/>
    <property type="evidence" value="ECO:0007669"/>
    <property type="project" value="UniProtKB-KW"/>
</dbReference>
<keyword evidence="5" id="KW-0446">Lipid-binding</keyword>
<reference evidence="8 9" key="2">
    <citation type="journal article" date="2017" name="Front. Plant Sci.">
        <title>Gene Classification and Mining of Molecular Markers Useful in Red Clover (Trifolium pratense) Breeding.</title>
        <authorList>
            <person name="Istvanek J."/>
            <person name="Dluhosova J."/>
            <person name="Dluhos P."/>
            <person name="Patkova L."/>
            <person name="Nedelnik J."/>
            <person name="Repkova J."/>
        </authorList>
    </citation>
    <scope>NUCLEOTIDE SEQUENCE [LARGE SCALE GENOMIC DNA]</scope>
    <source>
        <strain evidence="9">cv. Tatra</strain>
        <tissue evidence="8">Young leaves</tissue>
    </source>
</reference>
<protein>
    <recommendedName>
        <fullName evidence="5">Non-specific lipid-transfer protein</fullName>
    </recommendedName>
</protein>
<evidence type="ECO:0000313" key="9">
    <source>
        <dbReference type="Proteomes" id="UP000236291"/>
    </source>
</evidence>
<dbReference type="GO" id="GO:0006869">
    <property type="term" value="P:lipid transport"/>
    <property type="evidence" value="ECO:0007669"/>
    <property type="project" value="InterPro"/>
</dbReference>
<dbReference type="InterPro" id="IPR036312">
    <property type="entry name" value="Bifun_inhib/LTP/seed_sf"/>
</dbReference>
<accession>A0A2K3M2G6</accession>
<dbReference type="InterPro" id="IPR016140">
    <property type="entry name" value="Bifunc_inhib/LTP/seed_store"/>
</dbReference>
<evidence type="ECO:0000256" key="3">
    <source>
        <dbReference type="ARBA" id="ARBA00022729"/>
    </source>
</evidence>
<dbReference type="PROSITE" id="PS00597">
    <property type="entry name" value="PLANT_LTP"/>
    <property type="match status" value="1"/>
</dbReference>
<evidence type="ECO:0000259" key="7">
    <source>
        <dbReference type="SMART" id="SM00499"/>
    </source>
</evidence>
<feature type="domain" description="Bifunctional inhibitor/plant lipid transfer protein/seed storage helical" evidence="7">
    <location>
        <begin position="29"/>
        <end position="113"/>
    </location>
</feature>
<dbReference type="STRING" id="57577.A0A2K3M2G6"/>
<dbReference type="InterPro" id="IPR000528">
    <property type="entry name" value="Plant_nsLTP"/>
</dbReference>
<keyword evidence="4" id="KW-1015">Disulfide bond</keyword>
<name>A0A2K3M2G6_TRIPR</name>
<gene>
    <name evidence="8" type="ORF">L195_g041046</name>
</gene>
<dbReference type="PRINTS" id="PR00382">
    <property type="entry name" value="LIPIDTRNSFER"/>
</dbReference>
<dbReference type="AlphaFoldDB" id="A0A2K3M2G6"/>
<organism evidence="8 9">
    <name type="scientific">Trifolium pratense</name>
    <name type="common">Red clover</name>
    <dbReference type="NCBI Taxonomy" id="57577"/>
    <lineage>
        <taxon>Eukaryota</taxon>
        <taxon>Viridiplantae</taxon>
        <taxon>Streptophyta</taxon>
        <taxon>Embryophyta</taxon>
        <taxon>Tracheophyta</taxon>
        <taxon>Spermatophyta</taxon>
        <taxon>Magnoliopsida</taxon>
        <taxon>eudicotyledons</taxon>
        <taxon>Gunneridae</taxon>
        <taxon>Pentapetalae</taxon>
        <taxon>rosids</taxon>
        <taxon>fabids</taxon>
        <taxon>Fabales</taxon>
        <taxon>Fabaceae</taxon>
        <taxon>Papilionoideae</taxon>
        <taxon>50 kb inversion clade</taxon>
        <taxon>NPAAA clade</taxon>
        <taxon>Hologalegina</taxon>
        <taxon>IRL clade</taxon>
        <taxon>Trifolieae</taxon>
        <taxon>Trifolium</taxon>
    </lineage>
</organism>
<proteinExistence type="inferred from homology"/>
<comment type="function">
    <text evidence="5">Plant non-specific lipid-transfer proteins transfer phospholipids as well as galactolipids across membranes. May play a role in wax or cutin deposition in the cell walls of expanding epidermal cells and certain secretory tissues.</text>
</comment>
<dbReference type="CDD" id="cd01960">
    <property type="entry name" value="nsLTP1"/>
    <property type="match status" value="1"/>
</dbReference>
<evidence type="ECO:0000313" key="8">
    <source>
        <dbReference type="EMBL" id="PNX84981.1"/>
    </source>
</evidence>
<reference evidence="8 9" key="1">
    <citation type="journal article" date="2014" name="Am. J. Bot.">
        <title>Genome assembly and annotation for red clover (Trifolium pratense; Fabaceae).</title>
        <authorList>
            <person name="Istvanek J."/>
            <person name="Jaros M."/>
            <person name="Krenek A."/>
            <person name="Repkova J."/>
        </authorList>
    </citation>
    <scope>NUCLEOTIDE SEQUENCE [LARGE SCALE GENOMIC DNA]</scope>
    <source>
        <strain evidence="9">cv. Tatra</strain>
        <tissue evidence="8">Young leaves</tissue>
    </source>
</reference>
<dbReference type="SUPFAM" id="SSF47699">
    <property type="entry name" value="Bifunctional inhibitor/lipid-transfer protein/seed storage 2S albumin"/>
    <property type="match status" value="1"/>
</dbReference>
<keyword evidence="2 5" id="KW-0813">Transport</keyword>
<dbReference type="SMART" id="SM00499">
    <property type="entry name" value="AAI"/>
    <property type="match status" value="1"/>
</dbReference>
<evidence type="ECO:0000256" key="1">
    <source>
        <dbReference type="ARBA" id="ARBA00009748"/>
    </source>
</evidence>
<dbReference type="Proteomes" id="UP000236291">
    <property type="component" value="Unassembled WGS sequence"/>
</dbReference>
<feature type="signal peptide" evidence="6">
    <location>
        <begin position="1"/>
        <end position="25"/>
    </location>
</feature>
<sequence length="138" mass="13900">MASLRVTCMVALICMVMVSAPMAEASVSCGAVTGYLVPCITYLQGGPGPSPACCGGVKKLNAAAATTPDRKAACNCLKGAAGSIARLNNNAAAALPGKCGVRIPYKFSTSTNCNSVNPLVFSGRGSSNSEFSCEISKV</sequence>
<dbReference type="EMBL" id="ASHM01047677">
    <property type="protein sequence ID" value="PNX84981.1"/>
    <property type="molecule type" value="Genomic_DNA"/>
</dbReference>
<dbReference type="Pfam" id="PF00234">
    <property type="entry name" value="Tryp_alpha_amyl"/>
    <property type="match status" value="1"/>
</dbReference>
<comment type="caution">
    <text evidence="8">The sequence shown here is derived from an EMBL/GenBank/DDBJ whole genome shotgun (WGS) entry which is preliminary data.</text>
</comment>
<comment type="similarity">
    <text evidence="1 5">Belongs to the plant LTP family.</text>
</comment>
<evidence type="ECO:0000256" key="5">
    <source>
        <dbReference type="RuleBase" id="RU000628"/>
    </source>
</evidence>
<keyword evidence="3 6" id="KW-0732">Signal</keyword>
<dbReference type="Gene3D" id="1.10.110.10">
    <property type="entry name" value="Plant lipid-transfer and hydrophobic proteins"/>
    <property type="match status" value="1"/>
</dbReference>
<dbReference type="PANTHER" id="PTHR33076">
    <property type="entry name" value="NON-SPECIFIC LIPID-TRANSFER PROTEIN 2-RELATED"/>
    <property type="match status" value="1"/>
</dbReference>
<feature type="chain" id="PRO_5014327972" description="Non-specific lipid-transfer protein" evidence="6">
    <location>
        <begin position="26"/>
        <end position="138"/>
    </location>
</feature>
<evidence type="ECO:0000256" key="6">
    <source>
        <dbReference type="SAM" id="SignalP"/>
    </source>
</evidence>
<evidence type="ECO:0000256" key="4">
    <source>
        <dbReference type="ARBA" id="ARBA00023157"/>
    </source>
</evidence>